<accession>A0A5A5RC43</accession>
<comment type="caution">
    <text evidence="1">The sequence shown here is derived from an EMBL/GenBank/DDBJ whole genome shotgun (WGS) entry which is preliminary data.</text>
</comment>
<protein>
    <submittedName>
        <fullName evidence="1">Uncharacterized protein</fullName>
    </submittedName>
</protein>
<dbReference type="AlphaFoldDB" id="A0A5A5RC43"/>
<proteinExistence type="predicted"/>
<reference evidence="1 2" key="1">
    <citation type="submission" date="2018-09" db="EMBL/GenBank/DDBJ databases">
        <title>Evolutionary history of phycoerythrin pigmentation in the water bloom-forming cyanobacterium Microcystis aeruginosa.</title>
        <authorList>
            <person name="Tanabe Y."/>
            <person name="Tanabe Y."/>
            <person name="Yamaguchi H."/>
        </authorList>
    </citation>
    <scope>NUCLEOTIDE SEQUENCE [LARGE SCALE GENOMIC DNA]</scope>
    <source>
        <strain evidence="1 2">NIES-2519</strain>
    </source>
</reference>
<dbReference type="EMBL" id="BHVO01000099">
    <property type="protein sequence ID" value="GCA72389.1"/>
    <property type="molecule type" value="Genomic_DNA"/>
</dbReference>
<evidence type="ECO:0000313" key="1">
    <source>
        <dbReference type="EMBL" id="GCA72389.1"/>
    </source>
</evidence>
<dbReference type="Proteomes" id="UP000323569">
    <property type="component" value="Unassembled WGS sequence"/>
</dbReference>
<sequence length="50" mass="5736">MIVVVPLIRDPLIFQGFAPTHEIQFYLSSLPDYSPRIALAIRLHWGIENS</sequence>
<evidence type="ECO:0000313" key="2">
    <source>
        <dbReference type="Proteomes" id="UP000323569"/>
    </source>
</evidence>
<gene>
    <name evidence="1" type="ORF">MiYa_03940</name>
</gene>
<organism evidence="1 2">
    <name type="scientific">Microcystis aeruginosa NIES-2519</name>
    <dbReference type="NCBI Taxonomy" id="2303981"/>
    <lineage>
        <taxon>Bacteria</taxon>
        <taxon>Bacillati</taxon>
        <taxon>Cyanobacteriota</taxon>
        <taxon>Cyanophyceae</taxon>
        <taxon>Oscillatoriophycideae</taxon>
        <taxon>Chroococcales</taxon>
        <taxon>Microcystaceae</taxon>
        <taxon>Microcystis</taxon>
    </lineage>
</organism>
<name>A0A5A5RC43_MICAE</name>